<keyword evidence="1" id="KW-1133">Transmembrane helix</keyword>
<comment type="caution">
    <text evidence="2">The sequence shown here is derived from an EMBL/GenBank/DDBJ whole genome shotgun (WGS) entry which is preliminary data.</text>
</comment>
<evidence type="ECO:0000256" key="1">
    <source>
        <dbReference type="SAM" id="Phobius"/>
    </source>
</evidence>
<dbReference type="Proteomes" id="UP000279457">
    <property type="component" value="Unassembled WGS sequence"/>
</dbReference>
<keyword evidence="1" id="KW-0812">Transmembrane</keyword>
<keyword evidence="3" id="KW-1185">Reference proteome</keyword>
<evidence type="ECO:0000313" key="3">
    <source>
        <dbReference type="Proteomes" id="UP000279457"/>
    </source>
</evidence>
<dbReference type="EMBL" id="RHHM01000020">
    <property type="protein sequence ID" value="RQM36538.1"/>
    <property type="molecule type" value="Genomic_DNA"/>
</dbReference>
<dbReference type="Pfam" id="PF13988">
    <property type="entry name" value="DUF4225"/>
    <property type="match status" value="1"/>
</dbReference>
<proteinExistence type="predicted"/>
<dbReference type="AlphaFoldDB" id="A0A3N6RU77"/>
<sequence length="234" mass="25272">MINGVGVAIYGLQVVVGGSLLAASIASGNVIGIAFSGMLTLHRMNAFQESMENLKSGNDNFVGFLENGYIYTAKLLGLDEKTERLAYSHLYIFVRSYRTHSAVAVSACKSASLSVPASLIRHGGCIKSGDMVGRINGVLAQLHSIRIELTPSAQRIVDIFHHVSVYSPVNNPAFCVCGCGGLFCNMHGRCSTRPFLFSIIIHFVRMRIPAGKITDMPITSNGSHKDGDHKQPLF</sequence>
<feature type="transmembrane region" description="Helical" evidence="1">
    <location>
        <begin position="20"/>
        <end position="41"/>
    </location>
</feature>
<dbReference type="OrthoDB" id="6534834at2"/>
<name>A0A3N6RU77_9GAMM</name>
<reference evidence="2 3" key="1">
    <citation type="submission" date="2018-10" db="EMBL/GenBank/DDBJ databases">
        <title>Draft genome sequence for the type isolate of Erwinia psidii, agent causal of bacterial blight in guava (Psidium guajava) and wilt and die-back of Eucalyptus spp.</title>
        <authorList>
            <person name="Hermenegildo P.S."/>
            <person name="Santos S.A."/>
            <person name="Guimaraes L.M.S."/>
            <person name="Vidigal P.M.P."/>
            <person name="Pereira I.C."/>
            <person name="Badel J.L."/>
            <person name="Alfenas-Zerbini P."/>
            <person name="Ferreira M.A.S.V."/>
            <person name="Alfenas A.C."/>
        </authorList>
    </citation>
    <scope>NUCLEOTIDE SEQUENCE [LARGE SCALE GENOMIC DNA]</scope>
    <source>
        <strain evidence="2 3">IBSBF 435</strain>
    </source>
</reference>
<accession>A0A3N6RU77</accession>
<evidence type="ECO:0000313" key="2">
    <source>
        <dbReference type="EMBL" id="RQM36538.1"/>
    </source>
</evidence>
<protein>
    <submittedName>
        <fullName evidence="2">DUF4225 domain-containing protein</fullName>
    </submittedName>
</protein>
<gene>
    <name evidence="2" type="ORF">EB241_19655</name>
</gene>
<keyword evidence="1" id="KW-0472">Membrane</keyword>
<dbReference type="InterPro" id="IPR025320">
    <property type="entry name" value="DUF4225"/>
</dbReference>
<organism evidence="2 3">
    <name type="scientific">Erwinia psidii</name>
    <dbReference type="NCBI Taxonomy" id="69224"/>
    <lineage>
        <taxon>Bacteria</taxon>
        <taxon>Pseudomonadati</taxon>
        <taxon>Pseudomonadota</taxon>
        <taxon>Gammaproteobacteria</taxon>
        <taxon>Enterobacterales</taxon>
        <taxon>Erwiniaceae</taxon>
        <taxon>Erwinia</taxon>
    </lineage>
</organism>